<dbReference type="Proteomes" id="UP001385951">
    <property type="component" value="Unassembled WGS sequence"/>
</dbReference>
<keyword evidence="2" id="KW-1185">Reference proteome</keyword>
<evidence type="ECO:0000313" key="1">
    <source>
        <dbReference type="EMBL" id="KAK7694724.1"/>
    </source>
</evidence>
<protein>
    <submittedName>
        <fullName evidence="1">Uncharacterized protein</fullName>
    </submittedName>
</protein>
<sequence length="237" mass="26756">MAFQASYSRWSAVTTSELATWWYIFWDDLWRRNHDTAKGIEKYASDFNPHFPTSIAYSPLPRAALENFLAQRGLLHRKPKFGDFFHAGFLNKMYLRMYDIIFHSSIRGDIIHLGDNPSELNMEEVDLQTQAQPSTLGTGGGTDHDDSSIRARPLYRWEGILSDELSSHEKHHRDFLSKLAVWFGISPRWRAGVPTRGLALDVKVDNGKYVLLRGDESVVPSVSGSVQKGLSSGGNKG</sequence>
<organism evidence="1 2">
    <name type="scientific">Cerrena zonata</name>
    <dbReference type="NCBI Taxonomy" id="2478898"/>
    <lineage>
        <taxon>Eukaryota</taxon>
        <taxon>Fungi</taxon>
        <taxon>Dikarya</taxon>
        <taxon>Basidiomycota</taxon>
        <taxon>Agaricomycotina</taxon>
        <taxon>Agaricomycetes</taxon>
        <taxon>Polyporales</taxon>
        <taxon>Cerrenaceae</taxon>
        <taxon>Cerrena</taxon>
    </lineage>
</organism>
<dbReference type="AlphaFoldDB" id="A0AAW0GSD0"/>
<evidence type="ECO:0000313" key="2">
    <source>
        <dbReference type="Proteomes" id="UP001385951"/>
    </source>
</evidence>
<reference evidence="1 2" key="1">
    <citation type="submission" date="2022-09" db="EMBL/GenBank/DDBJ databases">
        <authorList>
            <person name="Palmer J.M."/>
        </authorList>
    </citation>
    <scope>NUCLEOTIDE SEQUENCE [LARGE SCALE GENOMIC DNA]</scope>
    <source>
        <strain evidence="1 2">DSM 7382</strain>
    </source>
</reference>
<accession>A0AAW0GSD0</accession>
<comment type="caution">
    <text evidence="1">The sequence shown here is derived from an EMBL/GenBank/DDBJ whole genome shotgun (WGS) entry which is preliminary data.</text>
</comment>
<dbReference type="EMBL" id="JASBNA010000002">
    <property type="protein sequence ID" value="KAK7694724.1"/>
    <property type="molecule type" value="Genomic_DNA"/>
</dbReference>
<proteinExistence type="predicted"/>
<name>A0AAW0GSD0_9APHY</name>
<gene>
    <name evidence="1" type="ORF">QCA50_001912</name>
</gene>